<evidence type="ECO:0000256" key="1">
    <source>
        <dbReference type="SAM" id="MobiDB-lite"/>
    </source>
</evidence>
<feature type="transmembrane region" description="Helical" evidence="2">
    <location>
        <begin position="494"/>
        <end position="517"/>
    </location>
</feature>
<reference evidence="4" key="1">
    <citation type="submission" date="2022-07" db="EMBL/GenBank/DDBJ databases">
        <title>Genome Sequence of Agrocybe chaxingu.</title>
        <authorList>
            <person name="Buettner E."/>
        </authorList>
    </citation>
    <scope>NUCLEOTIDE SEQUENCE</scope>
    <source>
        <strain evidence="4">MP-N11</strain>
    </source>
</reference>
<name>A0A9W8KAZ9_9AGAR</name>
<keyword evidence="2" id="KW-1133">Transmembrane helix</keyword>
<accession>A0A9W8KAZ9</accession>
<evidence type="ECO:0000313" key="5">
    <source>
        <dbReference type="Proteomes" id="UP001148786"/>
    </source>
</evidence>
<dbReference type="EMBL" id="JANKHO010000161">
    <property type="protein sequence ID" value="KAJ3514118.1"/>
    <property type="molecule type" value="Genomic_DNA"/>
</dbReference>
<evidence type="ECO:0000313" key="4">
    <source>
        <dbReference type="EMBL" id="KAJ3514118.1"/>
    </source>
</evidence>
<keyword evidence="2" id="KW-0812">Transmembrane</keyword>
<protein>
    <recommendedName>
        <fullName evidence="3">Mmc1 C-terminal domain-containing protein</fullName>
    </recommendedName>
</protein>
<feature type="domain" description="Mmc1 C-terminal" evidence="3">
    <location>
        <begin position="378"/>
        <end position="563"/>
    </location>
</feature>
<dbReference type="Proteomes" id="UP001148786">
    <property type="component" value="Unassembled WGS sequence"/>
</dbReference>
<keyword evidence="5" id="KW-1185">Reference proteome</keyword>
<dbReference type="PANTHER" id="PTHR38644:SF1">
    <property type="entry name" value="EXPRESSED PROTEIN"/>
    <property type="match status" value="1"/>
</dbReference>
<evidence type="ECO:0000259" key="3">
    <source>
        <dbReference type="Pfam" id="PF23868"/>
    </source>
</evidence>
<dbReference type="AlphaFoldDB" id="A0A9W8KAZ9"/>
<dbReference type="PANTHER" id="PTHR38644">
    <property type="entry name" value="EXPRESSED PROTEIN"/>
    <property type="match status" value="1"/>
</dbReference>
<feature type="transmembrane region" description="Helical" evidence="2">
    <location>
        <begin position="523"/>
        <end position="550"/>
    </location>
</feature>
<proteinExistence type="predicted"/>
<sequence>MKPCTAGNSCFKTVSRKVTKKGRSPSCLLLHCRRNFTISSVSCGGSVETPPQFPTPKHEALTLLHKASNIVPRVLDLRTPSGSARPKETNETWERVLSDAREDLSAAAERPIKISVYGLDEWSGSQELVTALLADPLSSDKMQSETLLSRWKDTSQSKLDISPEFYEADIPILVSNPLVTPLSAILSAQLPSNAIVVLSSSTSQEDVDQIIRREQATASPSRQKPDKRTSQQPQFNAADPKRAAKAICTLQEDPYTLSVIENFQYDYVGSRLSAVTETLKEKLDNPKAPLNTVRAKLALARIHDALSMSFTSIQQRRREVDQAFIDSSTLRERIEELSARIEGDVFGQQGEGTGANTKEHGDEVGEAVQHAQKEMSQVMGQLTWWRMVPRVDEISSIVAAAVTTAWCHDLEKKLILHTGQLATAQRDLSKSAFTLLSKHPPISSAVLRNSLLQLQSSPHYALTSGSLTGPIHSRRDQIIEYPTTRLHVAGQRAVVGMAGGVVTGVGISWAGWLGWLLGSGEGLLGFMGMDAGTAVGVGMLSAVAGIRWGVGKWEKAKKRWWQDWERVGKGLDRDLKATLHRTMQQQVAVVADAACNGIEKSIRGREEELAVIGKELEEVQVGLDGVIAKVGIKS</sequence>
<keyword evidence="2" id="KW-0472">Membrane</keyword>
<feature type="region of interest" description="Disordered" evidence="1">
    <location>
        <begin position="215"/>
        <end position="239"/>
    </location>
</feature>
<organism evidence="4 5">
    <name type="scientific">Agrocybe chaxingu</name>
    <dbReference type="NCBI Taxonomy" id="84603"/>
    <lineage>
        <taxon>Eukaryota</taxon>
        <taxon>Fungi</taxon>
        <taxon>Dikarya</taxon>
        <taxon>Basidiomycota</taxon>
        <taxon>Agaricomycotina</taxon>
        <taxon>Agaricomycetes</taxon>
        <taxon>Agaricomycetidae</taxon>
        <taxon>Agaricales</taxon>
        <taxon>Agaricineae</taxon>
        <taxon>Strophariaceae</taxon>
        <taxon>Agrocybe</taxon>
    </lineage>
</organism>
<gene>
    <name evidence="4" type="ORF">NLJ89_g2555</name>
</gene>
<dbReference type="Pfam" id="PF23868">
    <property type="entry name" value="Mmc1_C"/>
    <property type="match status" value="1"/>
</dbReference>
<dbReference type="InterPro" id="IPR056196">
    <property type="entry name" value="Mmc1_C"/>
</dbReference>
<dbReference type="OrthoDB" id="5319015at2759"/>
<evidence type="ECO:0000256" key="2">
    <source>
        <dbReference type="SAM" id="Phobius"/>
    </source>
</evidence>
<comment type="caution">
    <text evidence="4">The sequence shown here is derived from an EMBL/GenBank/DDBJ whole genome shotgun (WGS) entry which is preliminary data.</text>
</comment>